<dbReference type="SUPFAM" id="SSF50370">
    <property type="entry name" value="Ricin B-like lectins"/>
    <property type="match status" value="1"/>
</dbReference>
<gene>
    <name evidence="3" type="ORF">SAMN06309945_0329</name>
</gene>
<feature type="chain" id="PRO_5013046797" evidence="1">
    <location>
        <begin position="40"/>
        <end position="555"/>
    </location>
</feature>
<dbReference type="InterPro" id="IPR035992">
    <property type="entry name" value="Ricin_B-like_lectins"/>
</dbReference>
<dbReference type="OrthoDB" id="5958808at2"/>
<evidence type="ECO:0000313" key="3">
    <source>
        <dbReference type="EMBL" id="SKC37470.1"/>
    </source>
</evidence>
<dbReference type="InterPro" id="IPR000772">
    <property type="entry name" value="Ricin_B_lectin"/>
</dbReference>
<dbReference type="Gene3D" id="2.80.10.50">
    <property type="match status" value="2"/>
</dbReference>
<evidence type="ECO:0000259" key="2">
    <source>
        <dbReference type="SMART" id="SM00458"/>
    </source>
</evidence>
<keyword evidence="4" id="KW-1185">Reference proteome</keyword>
<reference evidence="3 4" key="1">
    <citation type="submission" date="2017-02" db="EMBL/GenBank/DDBJ databases">
        <authorList>
            <person name="Peterson S.W."/>
        </authorList>
    </citation>
    <scope>NUCLEOTIDE SEQUENCE [LARGE SCALE GENOMIC DNA]</scope>
    <source>
        <strain evidence="3 4">VKM Ac-2059</strain>
    </source>
</reference>
<organism evidence="3 4">
    <name type="scientific">Okibacterium fritillariae</name>
    <dbReference type="NCBI Taxonomy" id="123320"/>
    <lineage>
        <taxon>Bacteria</taxon>
        <taxon>Bacillati</taxon>
        <taxon>Actinomycetota</taxon>
        <taxon>Actinomycetes</taxon>
        <taxon>Micrococcales</taxon>
        <taxon>Microbacteriaceae</taxon>
        <taxon>Okibacterium</taxon>
    </lineage>
</organism>
<feature type="signal peptide" evidence="1">
    <location>
        <begin position="1"/>
        <end position="39"/>
    </location>
</feature>
<dbReference type="RefSeq" id="WP_079726562.1">
    <property type="nucleotide sequence ID" value="NZ_FUZP01000001.1"/>
</dbReference>
<dbReference type="InterPro" id="IPR036278">
    <property type="entry name" value="Sialidase_sf"/>
</dbReference>
<dbReference type="EMBL" id="FUZP01000001">
    <property type="protein sequence ID" value="SKC37470.1"/>
    <property type="molecule type" value="Genomic_DNA"/>
</dbReference>
<protein>
    <submittedName>
        <fullName evidence="3">Ricin-type beta-trefoil lectin domain-containing protein</fullName>
    </submittedName>
</protein>
<dbReference type="PROSITE" id="PS50231">
    <property type="entry name" value="RICIN_B_LECTIN"/>
    <property type="match status" value="1"/>
</dbReference>
<evidence type="ECO:0000313" key="4">
    <source>
        <dbReference type="Proteomes" id="UP000190857"/>
    </source>
</evidence>
<dbReference type="PANTHER" id="PTHR38792:SF3">
    <property type="entry name" value="BNR_ASP-BOX REPEAT DOMAIN PROTEIN (AFU_ORTHOLOGUE AFUA_7G06430)-RELATED"/>
    <property type="match status" value="1"/>
</dbReference>
<dbReference type="CDD" id="cd23451">
    <property type="entry name" value="beta-trefoil_Ricin_laminarinase"/>
    <property type="match status" value="1"/>
</dbReference>
<sequence>MSSFARRSIEPRILLVFAFLASFLLIAGAVGGSPAPAQAAQAGQVLYSPNLSQFPNGTVGYPRAIRVDNDGSAAQTMLATFAQGGHNGPGTMPIYRSTNGGANWSQISTVTSHTAGWTIEAPTLYEVPRSIPGLNQGDILAAGTAWSIGDYTQQKVEVFRSTDKGQTWTYLSNCTQTSGLPNSIGHGIWEPSFLVTDNNALACFISDERPANSATNNQVIGHYTSTNGGASWSSTQTQDVAFPTDNLRRPGMQTFAALPNGTFAMSYEMCRDATNPDHACEVYIKFSDDGLNWGALGTAGTLVSTSDSRELLHTPYISWASGGGPNGTLLISGQRVVSGPTGNKTVLAESGTVLFQNTNLGVGAWTEVEAPVTVNPTGGYAPGVPSCPGYSTPAIPREDGTSFVYFAATLKQGSQCELKFGIGSLPGRTGAITSPSGKCLDVDTNTANAGRAVQLYTCGVATGQRWSISANGTIRAFGKCLDITANGTANFSPVQLWDCLPNAGAQQWVVGANGSLRNPQSGRCLDVPMGNTADGTKLQIYDCNGLASQTWNLPA</sequence>
<name>A0A1T5IEF9_9MICO</name>
<dbReference type="SUPFAM" id="SSF50939">
    <property type="entry name" value="Sialidases"/>
    <property type="match status" value="1"/>
</dbReference>
<dbReference type="Gene3D" id="2.120.10.10">
    <property type="match status" value="1"/>
</dbReference>
<keyword evidence="3" id="KW-0430">Lectin</keyword>
<dbReference type="GO" id="GO:0030246">
    <property type="term" value="F:carbohydrate binding"/>
    <property type="evidence" value="ECO:0007669"/>
    <property type="project" value="UniProtKB-KW"/>
</dbReference>
<dbReference type="CDD" id="cd15482">
    <property type="entry name" value="Sialidase_non-viral"/>
    <property type="match status" value="1"/>
</dbReference>
<evidence type="ECO:0000256" key="1">
    <source>
        <dbReference type="SAM" id="SignalP"/>
    </source>
</evidence>
<dbReference type="STRING" id="123320.SAMN06309945_0329"/>
<keyword evidence="1" id="KW-0732">Signal</keyword>
<dbReference type="Proteomes" id="UP000190857">
    <property type="component" value="Unassembled WGS sequence"/>
</dbReference>
<feature type="domain" description="Ricin B lectin" evidence="2">
    <location>
        <begin position="428"/>
        <end position="554"/>
    </location>
</feature>
<dbReference type="PANTHER" id="PTHR38792">
    <property type="entry name" value="BNR/ASP-BOX REPEAT DOMAIN PROTEIN (AFU_ORTHOLOGUE AFUA_7G06430)-RELATED"/>
    <property type="match status" value="1"/>
</dbReference>
<proteinExistence type="predicted"/>
<accession>A0A1T5IEF9</accession>
<dbReference type="SMART" id="SM00458">
    <property type="entry name" value="RICIN"/>
    <property type="match status" value="1"/>
</dbReference>
<dbReference type="Pfam" id="PF00652">
    <property type="entry name" value="Ricin_B_lectin"/>
    <property type="match status" value="1"/>
</dbReference>
<dbReference type="AlphaFoldDB" id="A0A1T5IEF9"/>